<evidence type="ECO:0000313" key="10">
    <source>
        <dbReference type="EMBL" id="RJG18642.1"/>
    </source>
</evidence>
<dbReference type="OrthoDB" id="9778208at2"/>
<keyword evidence="5 9" id="KW-0963">Cytoplasm</keyword>
<evidence type="ECO:0000256" key="3">
    <source>
        <dbReference type="ARBA" id="ARBA00008145"/>
    </source>
</evidence>
<dbReference type="InterPro" id="IPR008854">
    <property type="entry name" value="TPMT"/>
</dbReference>
<dbReference type="GO" id="GO:0008119">
    <property type="term" value="F:thiopurine S-methyltransferase activity"/>
    <property type="evidence" value="ECO:0007669"/>
    <property type="project" value="UniProtKB-UniRule"/>
</dbReference>
<evidence type="ECO:0000256" key="5">
    <source>
        <dbReference type="ARBA" id="ARBA00022490"/>
    </source>
</evidence>
<dbReference type="Gene3D" id="3.40.50.150">
    <property type="entry name" value="Vaccinia Virus protein VP39"/>
    <property type="match status" value="1"/>
</dbReference>
<comment type="caution">
    <text evidence="10">The sequence shown here is derived from an EMBL/GenBank/DDBJ whole genome shotgun (WGS) entry which is preliminary data.</text>
</comment>
<comment type="subcellular location">
    <subcellularLocation>
        <location evidence="2 9">Cytoplasm</location>
    </subcellularLocation>
</comment>
<evidence type="ECO:0000256" key="1">
    <source>
        <dbReference type="ARBA" id="ARBA00000903"/>
    </source>
</evidence>
<feature type="binding site" evidence="9">
    <location>
        <position position="123"/>
    </location>
    <ligand>
        <name>S-adenosyl-L-methionine</name>
        <dbReference type="ChEBI" id="CHEBI:59789"/>
    </ligand>
</feature>
<evidence type="ECO:0000256" key="9">
    <source>
        <dbReference type="HAMAP-Rule" id="MF_00812"/>
    </source>
</evidence>
<dbReference type="NCBIfam" id="NF009732">
    <property type="entry name" value="PRK13255.1"/>
    <property type="match status" value="1"/>
</dbReference>
<feature type="binding site" evidence="9">
    <location>
        <position position="45"/>
    </location>
    <ligand>
        <name>S-adenosyl-L-methionine</name>
        <dbReference type="ChEBI" id="CHEBI:59789"/>
    </ligand>
</feature>
<keyword evidence="11" id="KW-1185">Reference proteome</keyword>
<dbReference type="PROSITE" id="PS51585">
    <property type="entry name" value="SAM_MT_TPMT"/>
    <property type="match status" value="1"/>
</dbReference>
<dbReference type="Pfam" id="PF05724">
    <property type="entry name" value="TPMT"/>
    <property type="match status" value="1"/>
</dbReference>
<evidence type="ECO:0000256" key="8">
    <source>
        <dbReference type="ARBA" id="ARBA00022691"/>
    </source>
</evidence>
<dbReference type="InterPro" id="IPR025835">
    <property type="entry name" value="Thiopurine_S-MeTrfase"/>
</dbReference>
<dbReference type="PANTHER" id="PTHR10259:SF11">
    <property type="entry name" value="THIOPURINE S-METHYLTRANSFERASE"/>
    <property type="match status" value="1"/>
</dbReference>
<dbReference type="InterPro" id="IPR022474">
    <property type="entry name" value="Thiopur_S-MeTfrase_Se/Te_detox"/>
</dbReference>
<dbReference type="GO" id="GO:0010038">
    <property type="term" value="P:response to metal ion"/>
    <property type="evidence" value="ECO:0007669"/>
    <property type="project" value="InterPro"/>
</dbReference>
<evidence type="ECO:0000313" key="11">
    <source>
        <dbReference type="Proteomes" id="UP000283734"/>
    </source>
</evidence>
<dbReference type="Proteomes" id="UP000283734">
    <property type="component" value="Unassembled WGS sequence"/>
</dbReference>
<dbReference type="EMBL" id="QYYA01000002">
    <property type="protein sequence ID" value="RJG18642.1"/>
    <property type="molecule type" value="Genomic_DNA"/>
</dbReference>
<comment type="catalytic activity">
    <reaction evidence="1 9">
        <text>S-adenosyl-L-methionine + a thiopurine = S-adenosyl-L-homocysteine + a thiopurine S-methylether.</text>
        <dbReference type="EC" id="2.1.1.67"/>
    </reaction>
</comment>
<sequence length="221" mass="24927">MEPDFWHDKWNKNEIGFHLSRAHPLLTCHWNRLGPASSGRVFVPLCGKTLDIHYLRDQGADVVGAELSEHAVLAFFEEAGLEPRVSDWHAGKRFCTEGITLFQGDIFALDRSTLGTIDAVYDRAAAIALPPALRQQYVRHVIELTGSSPQLLITLSYDQSLMPGPPFSVDAENVKELYSQHYRLNCLSSEEIIENEVRFRERGLTTLTERCWHLGPTLPAT</sequence>
<dbReference type="SUPFAM" id="SSF53335">
    <property type="entry name" value="S-adenosyl-L-methionine-dependent methyltransferases"/>
    <property type="match status" value="1"/>
</dbReference>
<accession>A0A418Y028</accession>
<evidence type="ECO:0000256" key="4">
    <source>
        <dbReference type="ARBA" id="ARBA00011905"/>
    </source>
</evidence>
<organism evidence="10 11">
    <name type="scientific">Alcanivorax profundi</name>
    <dbReference type="NCBI Taxonomy" id="2338368"/>
    <lineage>
        <taxon>Bacteria</taxon>
        <taxon>Pseudomonadati</taxon>
        <taxon>Pseudomonadota</taxon>
        <taxon>Gammaproteobacteria</taxon>
        <taxon>Oceanospirillales</taxon>
        <taxon>Alcanivoracaceae</taxon>
        <taxon>Alcanivorax</taxon>
    </lineage>
</organism>
<protein>
    <recommendedName>
        <fullName evidence="4 9">Thiopurine S-methyltransferase</fullName>
        <ecNumber evidence="4 9">2.1.1.67</ecNumber>
    </recommendedName>
    <alternativeName>
        <fullName evidence="9">Thiopurine methyltransferase</fullName>
    </alternativeName>
</protein>
<dbReference type="GO" id="GO:0005737">
    <property type="term" value="C:cytoplasm"/>
    <property type="evidence" value="ECO:0007669"/>
    <property type="project" value="UniProtKB-SubCell"/>
</dbReference>
<evidence type="ECO:0000256" key="7">
    <source>
        <dbReference type="ARBA" id="ARBA00022679"/>
    </source>
</evidence>
<keyword evidence="8 9" id="KW-0949">S-adenosyl-L-methionine</keyword>
<dbReference type="RefSeq" id="WP_119917955.1">
    <property type="nucleotide sequence ID" value="NZ_QYYA01000002.1"/>
</dbReference>
<feature type="binding site" evidence="9">
    <location>
        <position position="10"/>
    </location>
    <ligand>
        <name>S-adenosyl-L-methionine</name>
        <dbReference type="ChEBI" id="CHEBI:59789"/>
    </ligand>
</feature>
<dbReference type="AlphaFoldDB" id="A0A418Y028"/>
<dbReference type="FunFam" id="3.40.50.150:FF:000101">
    <property type="entry name" value="Thiopurine S-methyltransferase"/>
    <property type="match status" value="1"/>
</dbReference>
<keyword evidence="7 9" id="KW-0808">Transferase</keyword>
<evidence type="ECO:0000256" key="6">
    <source>
        <dbReference type="ARBA" id="ARBA00022603"/>
    </source>
</evidence>
<dbReference type="PANTHER" id="PTHR10259">
    <property type="entry name" value="THIOPURINE S-METHYLTRANSFERASE"/>
    <property type="match status" value="1"/>
</dbReference>
<gene>
    <name evidence="10" type="primary">tmpT</name>
    <name evidence="9" type="synonym">tpm</name>
    <name evidence="10" type="ORF">D4A39_09285</name>
</gene>
<dbReference type="HAMAP" id="MF_00812">
    <property type="entry name" value="Thiopur_methtran"/>
    <property type="match status" value="1"/>
</dbReference>
<dbReference type="GO" id="GO:0032259">
    <property type="term" value="P:methylation"/>
    <property type="evidence" value="ECO:0007669"/>
    <property type="project" value="UniProtKB-KW"/>
</dbReference>
<comment type="similarity">
    <text evidence="3 9">Belongs to the class I-like SAM-binding methyltransferase superfamily. TPMT family.</text>
</comment>
<reference evidence="10 11" key="1">
    <citation type="submission" date="2018-09" db="EMBL/GenBank/DDBJ databases">
        <title>Alcanivorax profundi sp. nov., isolated from 1000 m-depth seawater of the Mariana Trench.</title>
        <authorList>
            <person name="Liu J."/>
        </authorList>
    </citation>
    <scope>NUCLEOTIDE SEQUENCE [LARGE SCALE GENOMIC DNA]</scope>
    <source>
        <strain evidence="10 11">MTEO17</strain>
    </source>
</reference>
<dbReference type="NCBIfam" id="TIGR03840">
    <property type="entry name" value="TMPT_Se_Te"/>
    <property type="match status" value="1"/>
</dbReference>
<keyword evidence="6 9" id="KW-0489">Methyltransferase</keyword>
<feature type="binding site" evidence="9">
    <location>
        <position position="66"/>
    </location>
    <ligand>
        <name>S-adenosyl-L-methionine</name>
        <dbReference type="ChEBI" id="CHEBI:59789"/>
    </ligand>
</feature>
<dbReference type="PIRSF" id="PIRSF023956">
    <property type="entry name" value="Thiopurine_S-methyltransferase"/>
    <property type="match status" value="1"/>
</dbReference>
<evidence type="ECO:0000256" key="2">
    <source>
        <dbReference type="ARBA" id="ARBA00004496"/>
    </source>
</evidence>
<name>A0A418Y028_9GAMM</name>
<proteinExistence type="inferred from homology"/>
<dbReference type="InterPro" id="IPR029063">
    <property type="entry name" value="SAM-dependent_MTases_sf"/>
</dbReference>
<dbReference type="EC" id="2.1.1.67" evidence="4 9"/>